<keyword evidence="11" id="KW-0479">Metal-binding</keyword>
<dbReference type="InterPro" id="IPR015867">
    <property type="entry name" value="N-reg_PII/ATP_PRibTrfase_C"/>
</dbReference>
<dbReference type="EMBL" id="BAABKY010000005">
    <property type="protein sequence ID" value="GAA5081527.1"/>
    <property type="molecule type" value="Genomic_DNA"/>
</dbReference>
<dbReference type="InterPro" id="IPR018198">
    <property type="entry name" value="ATP_PRibTrfase_CS"/>
</dbReference>
<comment type="subcellular location">
    <subcellularLocation>
        <location evidence="11">Cytoplasm</location>
    </subcellularLocation>
</comment>
<dbReference type="PANTHER" id="PTHR21403">
    <property type="entry name" value="ATP PHOSPHORIBOSYLTRANSFERASE ATP-PRTASE"/>
    <property type="match status" value="1"/>
</dbReference>
<proteinExistence type="inferred from homology"/>
<dbReference type="InterPro" id="IPR013820">
    <property type="entry name" value="ATP_PRibTrfase_cat"/>
</dbReference>
<dbReference type="Gene3D" id="3.40.190.10">
    <property type="entry name" value="Periplasmic binding protein-like II"/>
    <property type="match status" value="2"/>
</dbReference>
<evidence type="ECO:0000256" key="9">
    <source>
        <dbReference type="ARBA" id="ARBA00023102"/>
    </source>
</evidence>
<evidence type="ECO:0000313" key="15">
    <source>
        <dbReference type="Proteomes" id="UP001501083"/>
    </source>
</evidence>
<dbReference type="EC" id="2.4.2.17" evidence="4 11"/>
<keyword evidence="9 11" id="KW-0368">Histidine biosynthesis</keyword>
<organism evidence="14 15">
    <name type="scientific">Lysobacter panacisoli</name>
    <dbReference type="NCBI Taxonomy" id="1255263"/>
    <lineage>
        <taxon>Bacteria</taxon>
        <taxon>Pseudomonadati</taxon>
        <taxon>Pseudomonadota</taxon>
        <taxon>Gammaproteobacteria</taxon>
        <taxon>Lysobacterales</taxon>
        <taxon>Lysobacteraceae</taxon>
        <taxon>Lysobacter</taxon>
    </lineage>
</organism>
<dbReference type="RefSeq" id="WP_158987770.1">
    <property type="nucleotide sequence ID" value="NZ_BAABKY010000005.1"/>
</dbReference>
<feature type="domain" description="Histidine biosynthesis HisG C-terminal" evidence="13">
    <location>
        <begin position="231"/>
        <end position="300"/>
    </location>
</feature>
<keyword evidence="11" id="KW-0963">Cytoplasm</keyword>
<dbReference type="NCBIfam" id="TIGR03455">
    <property type="entry name" value="HisG_C-term"/>
    <property type="match status" value="1"/>
</dbReference>
<comment type="activity regulation">
    <text evidence="11">Feedback inhibited by histidine.</text>
</comment>
<evidence type="ECO:0000256" key="5">
    <source>
        <dbReference type="ARBA" id="ARBA00020998"/>
    </source>
</evidence>
<reference evidence="15" key="1">
    <citation type="journal article" date="2019" name="Int. J. Syst. Evol. Microbiol.">
        <title>The Global Catalogue of Microorganisms (GCM) 10K type strain sequencing project: providing services to taxonomists for standard genome sequencing and annotation.</title>
        <authorList>
            <consortium name="The Broad Institute Genomics Platform"/>
            <consortium name="The Broad Institute Genome Sequencing Center for Infectious Disease"/>
            <person name="Wu L."/>
            <person name="Ma J."/>
        </authorList>
    </citation>
    <scope>NUCLEOTIDE SEQUENCE [LARGE SCALE GENOMIC DNA]</scope>
    <source>
        <strain evidence="15">JCM 19212</strain>
    </source>
</reference>
<evidence type="ECO:0000259" key="13">
    <source>
        <dbReference type="Pfam" id="PF08029"/>
    </source>
</evidence>
<dbReference type="PANTHER" id="PTHR21403:SF8">
    <property type="entry name" value="ATP PHOSPHORIBOSYLTRANSFERASE"/>
    <property type="match status" value="1"/>
</dbReference>
<evidence type="ECO:0000313" key="14">
    <source>
        <dbReference type="EMBL" id="GAA5081527.1"/>
    </source>
</evidence>
<dbReference type="SUPFAM" id="SSF53850">
    <property type="entry name" value="Periplasmic binding protein-like II"/>
    <property type="match status" value="1"/>
</dbReference>
<evidence type="ECO:0000256" key="1">
    <source>
        <dbReference type="ARBA" id="ARBA00000915"/>
    </source>
</evidence>
<comment type="similarity">
    <text evidence="3 11">Belongs to the ATP phosphoribosyltransferase family. Long subfamily.</text>
</comment>
<accession>A0ABP9LMJ4</accession>
<comment type="cofactor">
    <cofactor evidence="11">
        <name>Mg(2+)</name>
        <dbReference type="ChEBI" id="CHEBI:18420"/>
    </cofactor>
</comment>
<keyword evidence="11" id="KW-0067">ATP-binding</keyword>
<evidence type="ECO:0000256" key="7">
    <source>
        <dbReference type="ARBA" id="ARBA00022676"/>
    </source>
</evidence>
<evidence type="ECO:0000259" key="12">
    <source>
        <dbReference type="Pfam" id="PF01634"/>
    </source>
</evidence>
<feature type="domain" description="ATP phosphoribosyltransferase catalytic" evidence="12">
    <location>
        <begin position="60"/>
        <end position="223"/>
    </location>
</feature>
<evidence type="ECO:0000256" key="11">
    <source>
        <dbReference type="HAMAP-Rule" id="MF_00079"/>
    </source>
</evidence>
<comment type="pathway">
    <text evidence="2 11">Amino-acid biosynthesis; L-histidine biosynthesis; L-histidine from 5-phospho-alpha-D-ribose 1-diphosphate: step 1/9.</text>
</comment>
<dbReference type="SUPFAM" id="SSF54913">
    <property type="entry name" value="GlnB-like"/>
    <property type="match status" value="1"/>
</dbReference>
<keyword evidence="11" id="KW-0547">Nucleotide-binding</keyword>
<name>A0ABP9LMJ4_9GAMM</name>
<keyword evidence="7 11" id="KW-0328">Glycosyltransferase</keyword>
<dbReference type="InterPro" id="IPR020621">
    <property type="entry name" value="ATP-PRT_HisG_long"/>
</dbReference>
<comment type="caution">
    <text evidence="14">The sequence shown here is derived from an EMBL/GenBank/DDBJ whole genome shotgun (WGS) entry which is preliminary data.</text>
</comment>
<dbReference type="NCBIfam" id="TIGR00070">
    <property type="entry name" value="hisG"/>
    <property type="match status" value="1"/>
</dbReference>
<keyword evidence="8 11" id="KW-0808">Transferase</keyword>
<dbReference type="Pfam" id="PF01634">
    <property type="entry name" value="HisG"/>
    <property type="match status" value="1"/>
</dbReference>
<dbReference type="InterPro" id="IPR013115">
    <property type="entry name" value="HisG_C"/>
</dbReference>
<dbReference type="Pfam" id="PF08029">
    <property type="entry name" value="HisG_C"/>
    <property type="match status" value="1"/>
</dbReference>
<dbReference type="InterPro" id="IPR011322">
    <property type="entry name" value="N-reg_PII-like_a/b"/>
</dbReference>
<comment type="catalytic activity">
    <reaction evidence="1 11">
        <text>1-(5-phospho-beta-D-ribosyl)-ATP + diphosphate = 5-phospho-alpha-D-ribose 1-diphosphate + ATP</text>
        <dbReference type="Rhea" id="RHEA:18473"/>
        <dbReference type="ChEBI" id="CHEBI:30616"/>
        <dbReference type="ChEBI" id="CHEBI:33019"/>
        <dbReference type="ChEBI" id="CHEBI:58017"/>
        <dbReference type="ChEBI" id="CHEBI:73183"/>
        <dbReference type="EC" id="2.4.2.17"/>
    </reaction>
</comment>
<evidence type="ECO:0000256" key="3">
    <source>
        <dbReference type="ARBA" id="ARBA00007955"/>
    </source>
</evidence>
<evidence type="ECO:0000256" key="4">
    <source>
        <dbReference type="ARBA" id="ARBA00011946"/>
    </source>
</evidence>
<evidence type="ECO:0000256" key="10">
    <source>
        <dbReference type="ARBA" id="ARBA00024861"/>
    </source>
</evidence>
<comment type="function">
    <text evidence="10 11">Catalyzes the condensation of ATP and 5-phosphoribose 1-diphosphate to form N'-(5'-phosphoribosyl)-ATP (PR-ATP). Has a crucial role in the pathway because the rate of histidine biosynthesis seems to be controlled primarily by regulation of HisG enzymatic activity.</text>
</comment>
<evidence type="ECO:0000256" key="2">
    <source>
        <dbReference type="ARBA" id="ARBA00004667"/>
    </source>
</evidence>
<dbReference type="HAMAP" id="MF_00079">
    <property type="entry name" value="HisG_Long"/>
    <property type="match status" value="1"/>
</dbReference>
<evidence type="ECO:0000256" key="8">
    <source>
        <dbReference type="ARBA" id="ARBA00022679"/>
    </source>
</evidence>
<dbReference type="Gene3D" id="3.30.70.120">
    <property type="match status" value="1"/>
</dbReference>
<keyword evidence="11" id="KW-0460">Magnesium</keyword>
<evidence type="ECO:0000256" key="6">
    <source>
        <dbReference type="ARBA" id="ARBA00022605"/>
    </source>
</evidence>
<sequence>MSPTVNAPVRDRLRVAIQKSGRLAEPARALLASCGLSWRESRDRLFCYGESLPIDLLLVRDDDIPGLIADGVCDLGVVGRNVLQEQGSDRAGNGRTLAFREWRALGFGRCRLDIAVPDGWDWEGVQQLAGKRIATSYPALLSRWLVEQGVDAQVVLLSGSVEIAPRLGQAEAICDLVSSGATLAANQLKPVTTLLESEAVLAGPAEELDATRGELAELLLRRLDGALRIRHSKLLLFQASRRVLPDLLPLLPDAEAPTVMRLDEGDDLALQALCHGAVTWQRLEELKRAGARGLMVLPVEGMLA</sequence>
<dbReference type="Proteomes" id="UP001501083">
    <property type="component" value="Unassembled WGS sequence"/>
</dbReference>
<dbReference type="InterPro" id="IPR001348">
    <property type="entry name" value="ATP_PRibTrfase_HisG"/>
</dbReference>
<keyword evidence="6 11" id="KW-0028">Amino-acid biosynthesis</keyword>
<gene>
    <name evidence="11 14" type="primary">hisG</name>
    <name evidence="14" type="ORF">GCM10025759_31960</name>
</gene>
<dbReference type="GO" id="GO:0016757">
    <property type="term" value="F:glycosyltransferase activity"/>
    <property type="evidence" value="ECO:0007669"/>
    <property type="project" value="UniProtKB-KW"/>
</dbReference>
<protein>
    <recommendedName>
        <fullName evidence="5 11">ATP phosphoribosyltransferase</fullName>
        <shortName evidence="11">ATP-PRT</shortName>
        <shortName evidence="11">ATP-PRTase</shortName>
        <ecNumber evidence="4 11">2.4.2.17</ecNumber>
    </recommendedName>
</protein>
<dbReference type="PROSITE" id="PS01316">
    <property type="entry name" value="ATP_P_PHORIBOSYLTR"/>
    <property type="match status" value="1"/>
</dbReference>
<keyword evidence="15" id="KW-1185">Reference proteome</keyword>